<dbReference type="PANTHER" id="PTHR33640">
    <property type="entry name" value="TRANSMEMBRANE PROTEIN"/>
    <property type="match status" value="1"/>
</dbReference>
<protein>
    <recommendedName>
        <fullName evidence="4">DUF4408 domain-containing protein</fullName>
    </recommendedName>
</protein>
<keyword evidence="1" id="KW-0812">Transmembrane</keyword>
<proteinExistence type="predicted"/>
<keyword evidence="1" id="KW-1133">Transmembrane helix</keyword>
<evidence type="ECO:0000313" key="3">
    <source>
        <dbReference type="Proteomes" id="UP001229421"/>
    </source>
</evidence>
<feature type="transmembrane region" description="Helical" evidence="1">
    <location>
        <begin position="57"/>
        <end position="76"/>
    </location>
</feature>
<dbReference type="AlphaFoldDB" id="A0AAD8KAS0"/>
<evidence type="ECO:0000256" key="1">
    <source>
        <dbReference type="SAM" id="Phobius"/>
    </source>
</evidence>
<keyword evidence="1" id="KW-0472">Membrane</keyword>
<keyword evidence="3" id="KW-1185">Reference proteome</keyword>
<comment type="caution">
    <text evidence="2">The sequence shown here is derived from an EMBL/GenBank/DDBJ whole genome shotgun (WGS) entry which is preliminary data.</text>
</comment>
<dbReference type="Proteomes" id="UP001229421">
    <property type="component" value="Unassembled WGS sequence"/>
</dbReference>
<gene>
    <name evidence="2" type="ORF">QVD17_27336</name>
</gene>
<feature type="transmembrane region" description="Helical" evidence="1">
    <location>
        <begin position="20"/>
        <end position="37"/>
    </location>
</feature>
<evidence type="ECO:0000313" key="2">
    <source>
        <dbReference type="EMBL" id="KAK1418193.1"/>
    </source>
</evidence>
<reference evidence="2" key="1">
    <citation type="journal article" date="2023" name="bioRxiv">
        <title>Improved chromosome-level genome assembly for marigold (Tagetes erecta).</title>
        <authorList>
            <person name="Jiang F."/>
            <person name="Yuan L."/>
            <person name="Wang S."/>
            <person name="Wang H."/>
            <person name="Xu D."/>
            <person name="Wang A."/>
            <person name="Fan W."/>
        </authorList>
    </citation>
    <scope>NUCLEOTIDE SEQUENCE</scope>
    <source>
        <strain evidence="2">WSJ</strain>
        <tissue evidence="2">Leaf</tissue>
    </source>
</reference>
<name>A0AAD8KAS0_TARER</name>
<organism evidence="2 3">
    <name type="scientific">Tagetes erecta</name>
    <name type="common">African marigold</name>
    <dbReference type="NCBI Taxonomy" id="13708"/>
    <lineage>
        <taxon>Eukaryota</taxon>
        <taxon>Viridiplantae</taxon>
        <taxon>Streptophyta</taxon>
        <taxon>Embryophyta</taxon>
        <taxon>Tracheophyta</taxon>
        <taxon>Spermatophyta</taxon>
        <taxon>Magnoliopsida</taxon>
        <taxon>eudicotyledons</taxon>
        <taxon>Gunneridae</taxon>
        <taxon>Pentapetalae</taxon>
        <taxon>asterids</taxon>
        <taxon>campanulids</taxon>
        <taxon>Asterales</taxon>
        <taxon>Asteraceae</taxon>
        <taxon>Asteroideae</taxon>
        <taxon>Heliantheae alliance</taxon>
        <taxon>Tageteae</taxon>
        <taxon>Tagetes</taxon>
    </lineage>
</organism>
<accession>A0AAD8KAS0</accession>
<dbReference type="EMBL" id="JAUHHV010000007">
    <property type="protein sequence ID" value="KAK1418193.1"/>
    <property type="molecule type" value="Genomic_DNA"/>
</dbReference>
<sequence>MEKSNAILKYWMLQKLMNLLRFIEIFVFFVAISKFSIQLPSAVHVSAGYFKGISITIFSPKFVFVISNLIILTLLIKSRVDENGDCIRNTDMCYDYVKSYDVSVMNCASSYANVIVASNKRKMCRSKSENRIKVQCGDRETHRELRRSVTELSRLKKLGDAAEVDVGDKLSGEDFRRTVEAFIARQQKLLRDEEFSPMIWAESSDNHSTTKSSLHPAYTITNINSKVRTLDGNKVTYSSWLKLFEIQATAFRVLDHIDGTTTAPKPTDDNYVEWRQIDALVP</sequence>
<dbReference type="PANTHER" id="PTHR33640:SF8">
    <property type="entry name" value="TRANSMEMBRANE PROTEIN"/>
    <property type="match status" value="1"/>
</dbReference>
<evidence type="ECO:0008006" key="4">
    <source>
        <dbReference type="Google" id="ProtNLM"/>
    </source>
</evidence>